<evidence type="ECO:0000313" key="2">
    <source>
        <dbReference type="EMBL" id="MFD0928664.1"/>
    </source>
</evidence>
<protein>
    <submittedName>
        <fullName evidence="2">Porin</fullName>
    </submittedName>
</protein>
<dbReference type="SUPFAM" id="SSF56935">
    <property type="entry name" value="Porins"/>
    <property type="match status" value="1"/>
</dbReference>
<accession>A0ABW3GJ43</accession>
<feature type="signal peptide" evidence="1">
    <location>
        <begin position="1"/>
        <end position="28"/>
    </location>
</feature>
<proteinExistence type="predicted"/>
<evidence type="ECO:0000256" key="1">
    <source>
        <dbReference type="SAM" id="SignalP"/>
    </source>
</evidence>
<comment type="caution">
    <text evidence="2">The sequence shown here is derived from an EMBL/GenBank/DDBJ whole genome shotgun (WGS) entry which is preliminary data.</text>
</comment>
<dbReference type="EMBL" id="JBHTJW010000002">
    <property type="protein sequence ID" value="MFD0928664.1"/>
    <property type="molecule type" value="Genomic_DNA"/>
</dbReference>
<dbReference type="Gene3D" id="2.40.160.10">
    <property type="entry name" value="Porin"/>
    <property type="match status" value="1"/>
</dbReference>
<feature type="chain" id="PRO_5046990672" evidence="1">
    <location>
        <begin position="29"/>
        <end position="367"/>
    </location>
</feature>
<keyword evidence="1" id="KW-0732">Signal</keyword>
<gene>
    <name evidence="2" type="ORF">ACFQ1T_02615</name>
</gene>
<evidence type="ECO:0000313" key="3">
    <source>
        <dbReference type="Proteomes" id="UP001597106"/>
    </source>
</evidence>
<organism evidence="2 3">
    <name type="scientific">Methylophilus glucosoxydans</name>
    <dbReference type="NCBI Taxonomy" id="752553"/>
    <lineage>
        <taxon>Bacteria</taxon>
        <taxon>Pseudomonadati</taxon>
        <taxon>Pseudomonadota</taxon>
        <taxon>Betaproteobacteria</taxon>
        <taxon>Nitrosomonadales</taxon>
        <taxon>Methylophilaceae</taxon>
        <taxon>Methylophilus</taxon>
    </lineage>
</organism>
<keyword evidence="3" id="KW-1185">Reference proteome</keyword>
<name>A0ABW3GJ43_9PROT</name>
<dbReference type="Proteomes" id="UP001597106">
    <property type="component" value="Unassembled WGS sequence"/>
</dbReference>
<dbReference type="RefSeq" id="WP_338656103.1">
    <property type="nucleotide sequence ID" value="NZ_JBHTJW010000002.1"/>
</dbReference>
<dbReference type="InterPro" id="IPR023614">
    <property type="entry name" value="Porin_dom_sf"/>
</dbReference>
<sequence length="367" mass="40952">MNIQTINPKLRQISLYTSLALLSTQAFAEATLQRNENQFINIGIASRVSFSSVKDAAPNGKDRSNDFEVEEARLYTNGKVHENVSFEFNFARNSADNRVELLDGHLGLEFNNYAHVWVGRFLPAASRASAAAPMYSTTFDFPIAELGSYQFAGRDNGAVFFGTDKSEAFKYYVSATNGRQGGSNQADNLSYATRLQYNFWDTEPGFYNLASYDGKKSILSVGGSYRYQKDGAGTILNKGDSKYWNLDARLEKPLSDGAVLGAEASYYNYDNDNTGDTVLPEAKGFFVNGSYTFAEKVGIGKFQPKVIYQEFNNDTTGLDRKRVDIGVGYLIDGDSNKRIDVFYFRENRNTLPDIDGIKAIFHVAHFF</sequence>
<reference evidence="3" key="1">
    <citation type="journal article" date="2019" name="Int. J. Syst. Evol. Microbiol.">
        <title>The Global Catalogue of Microorganisms (GCM) 10K type strain sequencing project: providing services to taxonomists for standard genome sequencing and annotation.</title>
        <authorList>
            <consortium name="The Broad Institute Genomics Platform"/>
            <consortium name="The Broad Institute Genome Sequencing Center for Infectious Disease"/>
            <person name="Wu L."/>
            <person name="Ma J."/>
        </authorList>
    </citation>
    <scope>NUCLEOTIDE SEQUENCE [LARGE SCALE GENOMIC DNA]</scope>
    <source>
        <strain evidence="3">CCUG 59685</strain>
    </source>
</reference>